<dbReference type="Proteomes" id="UP000691718">
    <property type="component" value="Unassembled WGS sequence"/>
</dbReference>
<keyword evidence="2" id="KW-1185">Reference proteome</keyword>
<reference evidence="1" key="1">
    <citation type="submission" date="2021-04" db="EMBL/GenBank/DDBJ databases">
        <authorList>
            <person name="Tunstrom K."/>
        </authorList>
    </citation>
    <scope>NUCLEOTIDE SEQUENCE</scope>
</reference>
<organism evidence="1 2">
    <name type="scientific">Parnassius apollo</name>
    <name type="common">Apollo butterfly</name>
    <name type="synonym">Papilio apollo</name>
    <dbReference type="NCBI Taxonomy" id="110799"/>
    <lineage>
        <taxon>Eukaryota</taxon>
        <taxon>Metazoa</taxon>
        <taxon>Ecdysozoa</taxon>
        <taxon>Arthropoda</taxon>
        <taxon>Hexapoda</taxon>
        <taxon>Insecta</taxon>
        <taxon>Pterygota</taxon>
        <taxon>Neoptera</taxon>
        <taxon>Endopterygota</taxon>
        <taxon>Lepidoptera</taxon>
        <taxon>Glossata</taxon>
        <taxon>Ditrysia</taxon>
        <taxon>Papilionoidea</taxon>
        <taxon>Papilionidae</taxon>
        <taxon>Parnassiinae</taxon>
        <taxon>Parnassini</taxon>
        <taxon>Parnassius</taxon>
        <taxon>Parnassius</taxon>
    </lineage>
</organism>
<dbReference type="EMBL" id="CAJQZP010001624">
    <property type="protein sequence ID" value="CAG5057240.1"/>
    <property type="molecule type" value="Genomic_DNA"/>
</dbReference>
<evidence type="ECO:0000313" key="2">
    <source>
        <dbReference type="Proteomes" id="UP000691718"/>
    </source>
</evidence>
<accession>A0A8S3YCR9</accession>
<sequence length="133" mass="14498">MLTGNEKSTSILAKVGDAASGVGNFLGRGVKVLVKGAVYPIQPKNWFKSQAEMWHDIKNGGRYVIGSELEKYDPTIETTQASENLGVEITEQKEGKGKVASLASRTLTGDILYLNDEKLGQIKKDLPNVTVFR</sequence>
<protein>
    <submittedName>
        <fullName evidence="1">(apollo) hypothetical protein</fullName>
    </submittedName>
</protein>
<dbReference type="AlphaFoldDB" id="A0A8S3YCR9"/>
<name>A0A8S3YCR9_PARAO</name>
<proteinExistence type="predicted"/>
<evidence type="ECO:0000313" key="1">
    <source>
        <dbReference type="EMBL" id="CAG5057240.1"/>
    </source>
</evidence>
<gene>
    <name evidence="1" type="ORF">PAPOLLO_LOCUS27081</name>
</gene>
<comment type="caution">
    <text evidence="1">The sequence shown here is derived from an EMBL/GenBank/DDBJ whole genome shotgun (WGS) entry which is preliminary data.</text>
</comment>
<dbReference type="OrthoDB" id="6446191at2759"/>